<accession>A0A845LVM0</accession>
<dbReference type="Proteomes" id="UP000467322">
    <property type="component" value="Unassembled WGS sequence"/>
</dbReference>
<protein>
    <recommendedName>
        <fullName evidence="5">Cytochrome c domain-containing protein</fullName>
    </recommendedName>
</protein>
<evidence type="ECO:0000256" key="1">
    <source>
        <dbReference type="SAM" id="MobiDB-lite"/>
    </source>
</evidence>
<evidence type="ECO:0008006" key="5">
    <source>
        <dbReference type="Google" id="ProtNLM"/>
    </source>
</evidence>
<evidence type="ECO:0000256" key="2">
    <source>
        <dbReference type="SAM" id="SignalP"/>
    </source>
</evidence>
<sequence>MTGRTVLLALLLPIGFAFANGDGPATLPDREDAPTVGSNAEATPPPRRDAFAFMPRGGGDLLPRVYGTPEARAEVLARTQSVEDWQADIAADAPDMPETEARTLAAYLANVTPTTEAELPPDGRTLALRHCQSCHSLFTGYLMQRRDRQAWLGTFASPFHGPIDMSAQEKAIFADYSAINMPMQVGDVPAELRF</sequence>
<proteinExistence type="predicted"/>
<feature type="signal peptide" evidence="2">
    <location>
        <begin position="1"/>
        <end position="19"/>
    </location>
</feature>
<dbReference type="RefSeq" id="WP_161349973.1">
    <property type="nucleotide sequence ID" value="NZ_WTUX01000005.1"/>
</dbReference>
<gene>
    <name evidence="3" type="ORF">GQE99_02345</name>
</gene>
<keyword evidence="4" id="KW-1185">Reference proteome</keyword>
<name>A0A845LVM0_9RHOB</name>
<comment type="caution">
    <text evidence="3">The sequence shown here is derived from an EMBL/GenBank/DDBJ whole genome shotgun (WGS) entry which is preliminary data.</text>
</comment>
<feature type="region of interest" description="Disordered" evidence="1">
    <location>
        <begin position="25"/>
        <end position="48"/>
    </location>
</feature>
<reference evidence="3 4" key="1">
    <citation type="submission" date="2019-12" db="EMBL/GenBank/DDBJ databases">
        <title>Maritimibacter sp. nov. sp. isolated from sea sand.</title>
        <authorList>
            <person name="Kim J."/>
            <person name="Jeong S.E."/>
            <person name="Jung H.S."/>
            <person name="Jeon C.O."/>
        </authorList>
    </citation>
    <scope>NUCLEOTIDE SEQUENCE [LARGE SCALE GENOMIC DNA]</scope>
    <source>
        <strain evidence="3 4">DP07</strain>
    </source>
</reference>
<keyword evidence="2" id="KW-0732">Signal</keyword>
<feature type="chain" id="PRO_5033004654" description="Cytochrome c domain-containing protein" evidence="2">
    <location>
        <begin position="20"/>
        <end position="194"/>
    </location>
</feature>
<dbReference type="AlphaFoldDB" id="A0A845LVM0"/>
<evidence type="ECO:0000313" key="4">
    <source>
        <dbReference type="Proteomes" id="UP000467322"/>
    </source>
</evidence>
<dbReference type="EMBL" id="WTUX01000005">
    <property type="protein sequence ID" value="MZR11855.1"/>
    <property type="molecule type" value="Genomic_DNA"/>
</dbReference>
<organism evidence="3 4">
    <name type="scientific">Maritimibacter harenae</name>
    <dbReference type="NCBI Taxonomy" id="2606218"/>
    <lineage>
        <taxon>Bacteria</taxon>
        <taxon>Pseudomonadati</taxon>
        <taxon>Pseudomonadota</taxon>
        <taxon>Alphaproteobacteria</taxon>
        <taxon>Rhodobacterales</taxon>
        <taxon>Roseobacteraceae</taxon>
        <taxon>Maritimibacter</taxon>
    </lineage>
</organism>
<evidence type="ECO:0000313" key="3">
    <source>
        <dbReference type="EMBL" id="MZR11855.1"/>
    </source>
</evidence>